<dbReference type="RefSeq" id="WP_007045393.1">
    <property type="nucleotide sequence ID" value="NZ_AGJL01000093.1"/>
</dbReference>
<protein>
    <recommendedName>
        <fullName evidence="3">Phosphoadenosine phosphosulphate reductase domain-containing protein</fullName>
    </recommendedName>
</protein>
<evidence type="ECO:0008006" key="3">
    <source>
        <dbReference type="Google" id="ProtNLM"/>
    </source>
</evidence>
<sequence>MHEDIWNLIKETNHKTILYSHGMKNRVLLGYLLKLRDKYNFDFEAVTFISDRSPKWVREEIKWIMKANDVKHRFIECGKCRISLENNEHDYHGSCVVWEGIKNFEGGIVALSIEKYVRDKERFLTWCNDYNLFPPFIHLNVSREELVKEYENLDKNLISSCYHACVFCPILYNLGKGLIKSEIFYKRKVLTDNERKNHALNEFYDAIKEQDIGRMINSVKIYYNKYIRELDELYADYIKSRDVRVFDKLVDKCKEYSGRVGLMELLKVVIVT</sequence>
<gene>
    <name evidence="1" type="ORF">MetfoDRAFT_1975</name>
</gene>
<proteinExistence type="predicted"/>
<dbReference type="STRING" id="647171.MetfoDRAFT_1975"/>
<evidence type="ECO:0000313" key="2">
    <source>
        <dbReference type="Proteomes" id="UP000003706"/>
    </source>
</evidence>
<name>H1L1Q1_9EURY</name>
<reference evidence="1 2" key="1">
    <citation type="submission" date="2011-09" db="EMBL/GenBank/DDBJ databases">
        <title>The draft genome of Methanotorris formicicus Mc-S-70.</title>
        <authorList>
            <consortium name="US DOE Joint Genome Institute (JGI-PGF)"/>
            <person name="Lucas S."/>
            <person name="Han J."/>
            <person name="Lapidus A."/>
            <person name="Cheng J.-F."/>
            <person name="Goodwin L."/>
            <person name="Pitluck S."/>
            <person name="Peters L."/>
            <person name="Land M.L."/>
            <person name="Hauser L."/>
            <person name="Sieprawska-Lupa M."/>
            <person name="Takai K."/>
            <person name="Miyazaki J."/>
            <person name="Whitman W."/>
            <person name="Woyke T.J."/>
        </authorList>
    </citation>
    <scope>NUCLEOTIDE SEQUENCE [LARGE SCALE GENOMIC DNA]</scope>
    <source>
        <strain evidence="1 2">Mc-S-70</strain>
    </source>
</reference>
<dbReference type="PATRIC" id="fig|647171.4.peg.1895"/>
<accession>H1L1Q1</accession>
<dbReference type="AlphaFoldDB" id="H1L1Q1"/>
<comment type="caution">
    <text evidence="1">The sequence shown here is derived from an EMBL/GenBank/DDBJ whole genome shotgun (WGS) entry which is preliminary data.</text>
</comment>
<evidence type="ECO:0000313" key="1">
    <source>
        <dbReference type="EMBL" id="EHP83557.1"/>
    </source>
</evidence>
<organism evidence="1 2">
    <name type="scientific">Methanotorris formicicus Mc-S-70</name>
    <dbReference type="NCBI Taxonomy" id="647171"/>
    <lineage>
        <taxon>Archaea</taxon>
        <taxon>Methanobacteriati</taxon>
        <taxon>Methanobacteriota</taxon>
        <taxon>Methanomada group</taxon>
        <taxon>Methanococci</taxon>
        <taxon>Methanococcales</taxon>
        <taxon>Methanocaldococcaceae</taxon>
        <taxon>Methanotorris</taxon>
    </lineage>
</organism>
<dbReference type="EMBL" id="AGJL01000093">
    <property type="protein sequence ID" value="EHP83557.1"/>
    <property type="molecule type" value="Genomic_DNA"/>
</dbReference>
<keyword evidence="2" id="KW-1185">Reference proteome</keyword>
<dbReference type="Proteomes" id="UP000003706">
    <property type="component" value="Unassembled WGS sequence"/>
</dbReference>